<dbReference type="EMBL" id="JAPNKA010000001">
    <property type="protein sequence ID" value="MCY1078125.1"/>
    <property type="molecule type" value="Genomic_DNA"/>
</dbReference>
<dbReference type="PROSITE" id="PS52050">
    <property type="entry name" value="WYL"/>
    <property type="match status" value="1"/>
</dbReference>
<comment type="caution">
    <text evidence="4">The sequence shown here is derived from an EMBL/GenBank/DDBJ whole genome shotgun (WGS) entry which is preliminary data.</text>
</comment>
<dbReference type="PROSITE" id="PS51000">
    <property type="entry name" value="HTH_DEOR_2"/>
    <property type="match status" value="1"/>
</dbReference>
<proteinExistence type="predicted"/>
<sequence length="327" mass="36432">MRADRLVSLMLLLQDERKHTAEELSRRLEVSPRTIYRDLDALSSAGVPVYAQPGSTGGISLLPGWRTHLTGLTEPEIQALASAHPIDALDDIGLAGPLRTGLVKLAAALPSVQRTAAEHARQRLHIDGSSWFGEKDPVPHLAVLREAVFQDRQVRLAYRDFEGARSTRVVNPYGLVIKGDHWYLVADDKGATKVFRGARVEGARMLTDSFVRPTEFELRAFWKDWCKRFATQRARFEVTMRLTAEGAEELAAMRPGSERERLRAGTVTIDFERLSIALSQLVILGRGAEVLEPPELRARLGELAHDLSALYGTPQEPTRRERDAKAT</sequence>
<evidence type="ECO:0000256" key="1">
    <source>
        <dbReference type="ARBA" id="ARBA00023015"/>
    </source>
</evidence>
<dbReference type="InterPro" id="IPR036388">
    <property type="entry name" value="WH-like_DNA-bd_sf"/>
</dbReference>
<evidence type="ECO:0000313" key="5">
    <source>
        <dbReference type="Proteomes" id="UP001207654"/>
    </source>
</evidence>
<dbReference type="InterPro" id="IPR001034">
    <property type="entry name" value="DeoR_HTH"/>
</dbReference>
<evidence type="ECO:0000313" key="4">
    <source>
        <dbReference type="EMBL" id="MCY1078125.1"/>
    </source>
</evidence>
<dbReference type="InterPro" id="IPR036390">
    <property type="entry name" value="WH_DNA-bd_sf"/>
</dbReference>
<dbReference type="InterPro" id="IPR057727">
    <property type="entry name" value="WCX_dom"/>
</dbReference>
<accession>A0ABT4A8Z2</accession>
<dbReference type="Gene3D" id="1.10.10.10">
    <property type="entry name" value="Winged helix-like DNA-binding domain superfamily/Winged helix DNA-binding domain"/>
    <property type="match status" value="1"/>
</dbReference>
<dbReference type="PANTHER" id="PTHR34580">
    <property type="match status" value="1"/>
</dbReference>
<dbReference type="InterPro" id="IPR013196">
    <property type="entry name" value="HTH_11"/>
</dbReference>
<organism evidence="4 5">
    <name type="scientific">Archangium lansingense</name>
    <dbReference type="NCBI Taxonomy" id="2995310"/>
    <lineage>
        <taxon>Bacteria</taxon>
        <taxon>Pseudomonadati</taxon>
        <taxon>Myxococcota</taxon>
        <taxon>Myxococcia</taxon>
        <taxon>Myxococcales</taxon>
        <taxon>Cystobacterineae</taxon>
        <taxon>Archangiaceae</taxon>
        <taxon>Archangium</taxon>
    </lineage>
</organism>
<keyword evidence="1" id="KW-0805">Transcription regulation</keyword>
<dbReference type="RefSeq" id="WP_267536920.1">
    <property type="nucleotide sequence ID" value="NZ_JAPNKA010000001.1"/>
</dbReference>
<reference evidence="4 5" key="1">
    <citation type="submission" date="2022-11" db="EMBL/GenBank/DDBJ databases">
        <title>Minimal conservation of predation-associated metabolite biosynthetic gene clusters underscores biosynthetic potential of Myxococcota including descriptions for ten novel species: Archangium lansinium sp. nov., Myxococcus landrumus sp. nov., Nannocystis bai.</title>
        <authorList>
            <person name="Ahearne A."/>
            <person name="Stevens C."/>
            <person name="Phillips K."/>
        </authorList>
    </citation>
    <scope>NUCLEOTIDE SEQUENCE [LARGE SCALE GENOMIC DNA]</scope>
    <source>
        <strain evidence="4 5">MIWBW</strain>
    </source>
</reference>
<dbReference type="PIRSF" id="PIRSF016838">
    <property type="entry name" value="PafC"/>
    <property type="match status" value="1"/>
</dbReference>
<dbReference type="Pfam" id="PF25583">
    <property type="entry name" value="WCX"/>
    <property type="match status" value="1"/>
</dbReference>
<protein>
    <submittedName>
        <fullName evidence="4">YafY family protein</fullName>
    </submittedName>
</protein>
<dbReference type="InterPro" id="IPR051534">
    <property type="entry name" value="CBASS_pafABC_assoc_protein"/>
</dbReference>
<keyword evidence="2" id="KW-0804">Transcription</keyword>
<gene>
    <name evidence="4" type="ORF">OV287_26980</name>
</gene>
<dbReference type="PANTHER" id="PTHR34580:SF1">
    <property type="entry name" value="PROTEIN PAFC"/>
    <property type="match status" value="1"/>
</dbReference>
<evidence type="ECO:0000259" key="3">
    <source>
        <dbReference type="PROSITE" id="PS51000"/>
    </source>
</evidence>
<dbReference type="Pfam" id="PF08279">
    <property type="entry name" value="HTH_11"/>
    <property type="match status" value="1"/>
</dbReference>
<dbReference type="Proteomes" id="UP001207654">
    <property type="component" value="Unassembled WGS sequence"/>
</dbReference>
<keyword evidence="5" id="KW-1185">Reference proteome</keyword>
<name>A0ABT4A8Z2_9BACT</name>
<dbReference type="Pfam" id="PF13280">
    <property type="entry name" value="WYL"/>
    <property type="match status" value="1"/>
</dbReference>
<dbReference type="InterPro" id="IPR028349">
    <property type="entry name" value="PafC-like"/>
</dbReference>
<dbReference type="InterPro" id="IPR026881">
    <property type="entry name" value="WYL_dom"/>
</dbReference>
<dbReference type="SUPFAM" id="SSF46785">
    <property type="entry name" value="Winged helix' DNA-binding domain"/>
    <property type="match status" value="1"/>
</dbReference>
<evidence type="ECO:0000256" key="2">
    <source>
        <dbReference type="ARBA" id="ARBA00023163"/>
    </source>
</evidence>
<feature type="domain" description="HTH deoR-type" evidence="3">
    <location>
        <begin position="2"/>
        <end position="57"/>
    </location>
</feature>